<keyword evidence="5" id="KW-1185">Reference proteome</keyword>
<feature type="chain" id="PRO_5042897694" description="SMB domain-containing protein" evidence="2">
    <location>
        <begin position="20"/>
        <end position="184"/>
    </location>
</feature>
<feature type="domain" description="SMB" evidence="3">
    <location>
        <begin position="41"/>
        <end position="93"/>
    </location>
</feature>
<dbReference type="PROSITE" id="PS50958">
    <property type="entry name" value="SMB_2"/>
    <property type="match status" value="1"/>
</dbReference>
<evidence type="ECO:0000256" key="2">
    <source>
        <dbReference type="SAM" id="SignalP"/>
    </source>
</evidence>
<accession>A0AAN8QKE5</accession>
<evidence type="ECO:0000313" key="5">
    <source>
        <dbReference type="Proteomes" id="UP001356427"/>
    </source>
</evidence>
<dbReference type="Proteomes" id="UP001356427">
    <property type="component" value="Unassembled WGS sequence"/>
</dbReference>
<organism evidence="4 5">
    <name type="scientific">Coregonus suidteri</name>
    <dbReference type="NCBI Taxonomy" id="861788"/>
    <lineage>
        <taxon>Eukaryota</taxon>
        <taxon>Metazoa</taxon>
        <taxon>Chordata</taxon>
        <taxon>Craniata</taxon>
        <taxon>Vertebrata</taxon>
        <taxon>Euteleostomi</taxon>
        <taxon>Actinopterygii</taxon>
        <taxon>Neopterygii</taxon>
        <taxon>Teleostei</taxon>
        <taxon>Protacanthopterygii</taxon>
        <taxon>Salmoniformes</taxon>
        <taxon>Salmonidae</taxon>
        <taxon>Coregoninae</taxon>
        <taxon>Coregonus</taxon>
    </lineage>
</organism>
<evidence type="ECO:0000313" key="4">
    <source>
        <dbReference type="EMBL" id="KAK6309019.1"/>
    </source>
</evidence>
<feature type="signal peptide" evidence="2">
    <location>
        <begin position="1"/>
        <end position="19"/>
    </location>
</feature>
<dbReference type="EMBL" id="JAGTTL010000018">
    <property type="protein sequence ID" value="KAK6309019.1"/>
    <property type="molecule type" value="Genomic_DNA"/>
</dbReference>
<evidence type="ECO:0000256" key="1">
    <source>
        <dbReference type="ARBA" id="ARBA00023157"/>
    </source>
</evidence>
<dbReference type="InterPro" id="IPR001212">
    <property type="entry name" value="Somatomedin_B_dom"/>
</dbReference>
<keyword evidence="1" id="KW-1015">Disulfide bond</keyword>
<sequence length="184" mass="19516">MGCYTALIAFLFILHTVNGQTTTATPPSSTTDPPLSSAAPQSRRCSSVLPLCCTGLNNSCFRGCYCDVACLRFRDCCPDFQTTCVTGVQDETSLSATVSPVSNATNATNATIATSTSFPVFSFPDIQTVIGSLKISILAPSNSTDASLEVSIQKAALQLQVYLKATYSEISSFRIIKLKKTGKT</sequence>
<reference evidence="4 5" key="1">
    <citation type="submission" date="2021-04" db="EMBL/GenBank/DDBJ databases">
        <authorList>
            <person name="De Guttry C."/>
            <person name="Zahm M."/>
            <person name="Klopp C."/>
            <person name="Cabau C."/>
            <person name="Louis A."/>
            <person name="Berthelot C."/>
            <person name="Parey E."/>
            <person name="Roest Crollius H."/>
            <person name="Montfort J."/>
            <person name="Robinson-Rechavi M."/>
            <person name="Bucao C."/>
            <person name="Bouchez O."/>
            <person name="Gislard M."/>
            <person name="Lluch J."/>
            <person name="Milhes M."/>
            <person name="Lampietro C."/>
            <person name="Lopez Roques C."/>
            <person name="Donnadieu C."/>
            <person name="Braasch I."/>
            <person name="Desvignes T."/>
            <person name="Postlethwait J."/>
            <person name="Bobe J."/>
            <person name="Wedekind C."/>
            <person name="Guiguen Y."/>
        </authorList>
    </citation>
    <scope>NUCLEOTIDE SEQUENCE [LARGE SCALE GENOMIC DNA]</scope>
    <source>
        <strain evidence="4">Cs_M1</strain>
        <tissue evidence="4">Blood</tissue>
    </source>
</reference>
<proteinExistence type="predicted"/>
<dbReference type="PROSITE" id="PS00524">
    <property type="entry name" value="SMB_1"/>
    <property type="match status" value="1"/>
</dbReference>
<name>A0AAN8QKE5_9TELE</name>
<gene>
    <name evidence="4" type="ORF">J4Q44_G00204820</name>
</gene>
<dbReference type="AlphaFoldDB" id="A0AAN8QKE5"/>
<keyword evidence="2" id="KW-0732">Signal</keyword>
<evidence type="ECO:0000259" key="3">
    <source>
        <dbReference type="PROSITE" id="PS50958"/>
    </source>
</evidence>
<protein>
    <recommendedName>
        <fullName evidence="3">SMB domain-containing protein</fullName>
    </recommendedName>
</protein>
<comment type="caution">
    <text evidence="4">The sequence shown here is derived from an EMBL/GenBank/DDBJ whole genome shotgun (WGS) entry which is preliminary data.</text>
</comment>